<evidence type="ECO:0008006" key="3">
    <source>
        <dbReference type="Google" id="ProtNLM"/>
    </source>
</evidence>
<protein>
    <recommendedName>
        <fullName evidence="3">Acyl-CoA dehydrogenase</fullName>
    </recommendedName>
</protein>
<keyword evidence="2" id="KW-1185">Reference proteome</keyword>
<accession>A0ABQ4J3S6</accession>
<sequence length="226" mass="23622">MAVALVATLVTTLAACTSDRTPPVATTSGAAGTTWTGVTHSQKSRSYSDMSAGYTADGDFWFQADADGAVTGFAVVVFRPTHDVSQLNAKVNAAKAVGSSTAGILGWPALIPNVSIQTIIGVEVAWAQPMLTIHGPISGQFLHGKLTLGWAGEQPDEIACKVTLRYLNKNDVLTEGGFKLESPWPSEAVGTDPSGLLMLATNSTTETQDGDATVSHAWTWTARRGS</sequence>
<dbReference type="Proteomes" id="UP000643165">
    <property type="component" value="Unassembled WGS sequence"/>
</dbReference>
<evidence type="ECO:0000313" key="2">
    <source>
        <dbReference type="Proteomes" id="UP000643165"/>
    </source>
</evidence>
<evidence type="ECO:0000313" key="1">
    <source>
        <dbReference type="EMBL" id="GIJ24784.1"/>
    </source>
</evidence>
<gene>
    <name evidence="1" type="ORF">Vlu01_54080</name>
</gene>
<dbReference type="EMBL" id="BOPB01000041">
    <property type="protein sequence ID" value="GIJ24784.1"/>
    <property type="molecule type" value="Genomic_DNA"/>
</dbReference>
<name>A0ABQ4J3S6_9ACTN</name>
<organism evidence="1 2">
    <name type="scientific">Micromonospora lutea</name>
    <dbReference type="NCBI Taxonomy" id="419825"/>
    <lineage>
        <taxon>Bacteria</taxon>
        <taxon>Bacillati</taxon>
        <taxon>Actinomycetota</taxon>
        <taxon>Actinomycetes</taxon>
        <taxon>Micromonosporales</taxon>
        <taxon>Micromonosporaceae</taxon>
        <taxon>Micromonospora</taxon>
    </lineage>
</organism>
<proteinExistence type="predicted"/>
<comment type="caution">
    <text evidence="1">The sequence shown here is derived from an EMBL/GenBank/DDBJ whole genome shotgun (WGS) entry which is preliminary data.</text>
</comment>
<reference evidence="1 2" key="1">
    <citation type="submission" date="2021-01" db="EMBL/GenBank/DDBJ databases">
        <title>Whole genome shotgun sequence of Verrucosispora lutea NBRC 106530.</title>
        <authorList>
            <person name="Komaki H."/>
            <person name="Tamura T."/>
        </authorList>
    </citation>
    <scope>NUCLEOTIDE SEQUENCE [LARGE SCALE GENOMIC DNA]</scope>
    <source>
        <strain evidence="1 2">NBRC 106530</strain>
    </source>
</reference>